<gene>
    <name evidence="1" type="ORF">UFOPK2602_00686</name>
</gene>
<sequence length="144" mass="15743">MDIVTASRLAGQFCWVELQLFELLGSWMHRSTDPELVVALGDRCTRHGEHAEAWRGRIATIPAIDVERAVNAPDSAVASAISRLRQPESADDVFSLVAAYDSEVRPAVLAAYRGHRVEIDPLLDGPTARLLDVVIACSERPLLA</sequence>
<reference evidence="1" key="1">
    <citation type="submission" date="2020-05" db="EMBL/GenBank/DDBJ databases">
        <authorList>
            <person name="Chiriac C."/>
            <person name="Salcher M."/>
            <person name="Ghai R."/>
            <person name="Kavagutti S V."/>
        </authorList>
    </citation>
    <scope>NUCLEOTIDE SEQUENCE</scope>
</reference>
<dbReference type="AlphaFoldDB" id="A0A6J6Q185"/>
<protein>
    <submittedName>
        <fullName evidence="1">Unannotated protein</fullName>
    </submittedName>
</protein>
<name>A0A6J6Q185_9ZZZZ</name>
<organism evidence="1">
    <name type="scientific">freshwater metagenome</name>
    <dbReference type="NCBI Taxonomy" id="449393"/>
    <lineage>
        <taxon>unclassified sequences</taxon>
        <taxon>metagenomes</taxon>
        <taxon>ecological metagenomes</taxon>
    </lineage>
</organism>
<accession>A0A6J6Q185</accession>
<evidence type="ECO:0000313" key="1">
    <source>
        <dbReference type="EMBL" id="CAB4702825.1"/>
    </source>
</evidence>
<proteinExistence type="predicted"/>
<dbReference type="EMBL" id="CAEZXX010000035">
    <property type="protein sequence ID" value="CAB4702825.1"/>
    <property type="molecule type" value="Genomic_DNA"/>
</dbReference>